<feature type="compositionally biased region" description="Basic and acidic residues" evidence="5">
    <location>
        <begin position="262"/>
        <end position="289"/>
    </location>
</feature>
<feature type="region of interest" description="Disordered" evidence="5">
    <location>
        <begin position="565"/>
        <end position="597"/>
    </location>
</feature>
<feature type="compositionally biased region" description="Basic and acidic residues" evidence="5">
    <location>
        <begin position="375"/>
        <end position="397"/>
    </location>
</feature>
<feature type="compositionally biased region" description="Basic and acidic residues" evidence="5">
    <location>
        <begin position="1077"/>
        <end position="1090"/>
    </location>
</feature>
<proteinExistence type="inferred from homology"/>
<feature type="compositionally biased region" description="Basic and acidic residues" evidence="5">
    <location>
        <begin position="216"/>
        <end position="229"/>
    </location>
</feature>
<feature type="compositionally biased region" description="Acidic residues" evidence="5">
    <location>
        <begin position="290"/>
        <end position="300"/>
    </location>
</feature>
<feature type="compositionally biased region" description="Polar residues" evidence="5">
    <location>
        <begin position="121"/>
        <end position="137"/>
    </location>
</feature>
<dbReference type="PANTHER" id="PTHR12400">
    <property type="entry name" value="INOSITOL POLYPHOSPHATE KINASE"/>
    <property type="match status" value="1"/>
</dbReference>
<feature type="compositionally biased region" description="Low complexity" evidence="5">
    <location>
        <begin position="48"/>
        <end position="65"/>
    </location>
</feature>
<evidence type="ECO:0000256" key="4">
    <source>
        <dbReference type="RuleBase" id="RU363090"/>
    </source>
</evidence>
<feature type="compositionally biased region" description="Low complexity" evidence="5">
    <location>
        <begin position="650"/>
        <end position="659"/>
    </location>
</feature>
<dbReference type="GO" id="GO:0008440">
    <property type="term" value="F:inositol-1,4,5-trisphosphate 3-kinase activity"/>
    <property type="evidence" value="ECO:0007669"/>
    <property type="project" value="TreeGrafter"/>
</dbReference>
<organism evidence="6 7">
    <name type="scientific">Calycina marina</name>
    <dbReference type="NCBI Taxonomy" id="1763456"/>
    <lineage>
        <taxon>Eukaryota</taxon>
        <taxon>Fungi</taxon>
        <taxon>Dikarya</taxon>
        <taxon>Ascomycota</taxon>
        <taxon>Pezizomycotina</taxon>
        <taxon>Leotiomycetes</taxon>
        <taxon>Helotiales</taxon>
        <taxon>Pezizellaceae</taxon>
        <taxon>Calycina</taxon>
    </lineage>
</organism>
<feature type="compositionally biased region" description="Basic and acidic residues" evidence="5">
    <location>
        <begin position="758"/>
        <end position="784"/>
    </location>
</feature>
<dbReference type="Pfam" id="PF03770">
    <property type="entry name" value="IPK"/>
    <property type="match status" value="1"/>
</dbReference>
<feature type="region of interest" description="Disordered" evidence="5">
    <location>
        <begin position="1"/>
        <end position="72"/>
    </location>
</feature>
<comment type="caution">
    <text evidence="6">The sequence shown here is derived from an EMBL/GenBank/DDBJ whole genome shotgun (WGS) entry which is preliminary data.</text>
</comment>
<dbReference type="GO" id="GO:0046854">
    <property type="term" value="P:phosphatidylinositol phosphate biosynthetic process"/>
    <property type="evidence" value="ECO:0007669"/>
    <property type="project" value="TreeGrafter"/>
</dbReference>
<feature type="compositionally biased region" description="Polar residues" evidence="5">
    <location>
        <begin position="660"/>
        <end position="676"/>
    </location>
</feature>
<feature type="region of interest" description="Disordered" evidence="5">
    <location>
        <begin position="650"/>
        <end position="676"/>
    </location>
</feature>
<dbReference type="GO" id="GO:0032958">
    <property type="term" value="P:inositol phosphate biosynthetic process"/>
    <property type="evidence" value="ECO:0007669"/>
    <property type="project" value="InterPro"/>
</dbReference>
<dbReference type="PANTHER" id="PTHR12400:SF21">
    <property type="entry name" value="KINASE"/>
    <property type="match status" value="1"/>
</dbReference>
<keyword evidence="7" id="KW-1185">Reference proteome</keyword>
<evidence type="ECO:0000256" key="1">
    <source>
        <dbReference type="ARBA" id="ARBA00007374"/>
    </source>
</evidence>
<accession>A0A9P8CDP6</accession>
<evidence type="ECO:0000256" key="5">
    <source>
        <dbReference type="SAM" id="MobiDB-lite"/>
    </source>
</evidence>
<dbReference type="SUPFAM" id="SSF56104">
    <property type="entry name" value="SAICAR synthase-like"/>
    <property type="match status" value="1"/>
</dbReference>
<feature type="compositionally biased region" description="Polar residues" evidence="5">
    <location>
        <begin position="32"/>
        <end position="43"/>
    </location>
</feature>
<dbReference type="OrthoDB" id="2573163at2759"/>
<evidence type="ECO:0000313" key="6">
    <source>
        <dbReference type="EMBL" id="KAG9242835.1"/>
    </source>
</evidence>
<evidence type="ECO:0000256" key="3">
    <source>
        <dbReference type="ARBA" id="ARBA00022777"/>
    </source>
</evidence>
<dbReference type="GO" id="GO:0005737">
    <property type="term" value="C:cytoplasm"/>
    <property type="evidence" value="ECO:0007669"/>
    <property type="project" value="TreeGrafter"/>
</dbReference>
<evidence type="ECO:0000313" key="7">
    <source>
        <dbReference type="Proteomes" id="UP000887226"/>
    </source>
</evidence>
<name>A0A9P8CDP6_9HELO</name>
<feature type="region of interest" description="Disordered" evidence="5">
    <location>
        <begin position="194"/>
        <end position="339"/>
    </location>
</feature>
<protein>
    <recommendedName>
        <fullName evidence="4">Kinase</fullName>
        <ecNumber evidence="4">2.7.-.-</ecNumber>
    </recommendedName>
</protein>
<dbReference type="GO" id="GO:0005634">
    <property type="term" value="C:nucleus"/>
    <property type="evidence" value="ECO:0007669"/>
    <property type="project" value="TreeGrafter"/>
</dbReference>
<dbReference type="EC" id="2.7.-.-" evidence="4"/>
<feature type="region of interest" description="Disordered" evidence="5">
    <location>
        <begin position="1077"/>
        <end position="1099"/>
    </location>
</feature>
<gene>
    <name evidence="6" type="ORF">BJ878DRAFT_513543</name>
</gene>
<reference evidence="6" key="1">
    <citation type="journal article" date="2021" name="IMA Fungus">
        <title>Genomic characterization of three marine fungi, including Emericellopsis atlantica sp. nov. with signatures of a generalist lifestyle and marine biomass degradation.</title>
        <authorList>
            <person name="Hagestad O.C."/>
            <person name="Hou L."/>
            <person name="Andersen J.H."/>
            <person name="Hansen E.H."/>
            <person name="Altermark B."/>
            <person name="Li C."/>
            <person name="Kuhnert E."/>
            <person name="Cox R.J."/>
            <person name="Crous P.W."/>
            <person name="Spatafora J.W."/>
            <person name="Lail K."/>
            <person name="Amirebrahimi M."/>
            <person name="Lipzen A."/>
            <person name="Pangilinan J."/>
            <person name="Andreopoulos W."/>
            <person name="Hayes R.D."/>
            <person name="Ng V."/>
            <person name="Grigoriev I.V."/>
            <person name="Jackson S.A."/>
            <person name="Sutton T.D.S."/>
            <person name="Dobson A.D.W."/>
            <person name="Rama T."/>
        </authorList>
    </citation>
    <scope>NUCLEOTIDE SEQUENCE</scope>
    <source>
        <strain evidence="6">TRa3180A</strain>
    </source>
</reference>
<dbReference type="InterPro" id="IPR038286">
    <property type="entry name" value="IPK_sf"/>
</dbReference>
<evidence type="ECO:0000256" key="2">
    <source>
        <dbReference type="ARBA" id="ARBA00022679"/>
    </source>
</evidence>
<dbReference type="InterPro" id="IPR005522">
    <property type="entry name" value="IPK"/>
</dbReference>
<dbReference type="AlphaFoldDB" id="A0A9P8CDP6"/>
<feature type="region of interest" description="Disordered" evidence="5">
    <location>
        <begin position="111"/>
        <end position="152"/>
    </location>
</feature>
<dbReference type="Proteomes" id="UP000887226">
    <property type="component" value="Unassembled WGS sequence"/>
</dbReference>
<keyword evidence="2 4" id="KW-0808">Transferase</keyword>
<dbReference type="Gene3D" id="3.30.470.160">
    <property type="entry name" value="Inositol polyphosphate kinase"/>
    <property type="match status" value="1"/>
</dbReference>
<feature type="region of interest" description="Disordered" evidence="5">
    <location>
        <begin position="375"/>
        <end position="411"/>
    </location>
</feature>
<comment type="similarity">
    <text evidence="1 4">Belongs to the inositol phosphokinase (IPK) family.</text>
</comment>
<keyword evidence="3 4" id="KW-0418">Kinase</keyword>
<dbReference type="GO" id="GO:0000824">
    <property type="term" value="F:inositol-1,4,5,6-tetrakisphosphate 3-kinase activity"/>
    <property type="evidence" value="ECO:0007669"/>
    <property type="project" value="TreeGrafter"/>
</dbReference>
<sequence length="1099" mass="122925">MANSPPDTKNAAPAASHNEDYKKLNCMPPAQRTHSASLLTQALRSADATSSNIASTFSSSPASESETGDMPPVTVVHSNFDLRSSPFEFREIINNGSRQIRGTSLERTVKEKRVQERPKGTYSTNPGDTALQPTFGQTPLEHITNKTPTEGPRAKYRHWRVDSRTNPPTAGKAWSIDVEDNDGGQVEKAIRAVLSGDRPNNRSRKASQALGFFRESLQKDEKAPEEPQSRKTLPKALLADIRKLKPASTRPKRTATFSVRPADAKNLDASAEDSRPDKGEDSSDAHRVENDDEDAGEDEERQIFFKSAVFVPHQPYNDPARDGKNDTPSNKQLKDGAVSDSHQWLEEYEVSAHENGQHMAEEAANDGILATDDQVRGKPAAQKENRLDGTDIADNERTSTGSLTEEDEFSDRYENAVPEEVPEKMPPDAVELVPYRHQVGGHTKLWRFSSKAVCKKLDKRENNFYENIEQYHPEFLEFLPKYIGVINVFYKTLTKSKLPRTATATDGGTLTQTTPTTISERNENQQQHTRVVSQSLEGAPEEIPTVTFQDNRHLLPHLFLQDHTPPRATLAPCAPDTAKRQSMPPPPHSDFRPTLSDKHAASWGTSIANSELASKAWFELHNQKPQVQPHQRPGYHKRSLPIRNRMSSLRTSISESSLRVPQQNQAPKNEPPEQTSIRRQAMVANAEQRFSPPPAAAPETAFLSPEPQGDRNGDLASANEDNTSFSERAGTSAPDHETPHSRTASRQRRYSSGGLRRKPTEVADARGDLKYFEEADDAGYKGDNEGDQNVFNMDPDIIPQEKSAAAAPDQVPVAGTEPEQCQKSSNDKTTDMAADDLSVPRPKNPKEARSDQWSEHLHYFIVMEDLTCGMKRPCMMDLKIGTRQYSTAADEKKQLSQRRKSAKSTSQKLGVRICGMQVWDVKKQENIFYDKYRGRDLKIGDEFKDALKLFLYDGIDNSSILRHIPPILEKLSRLEECVRGLGGYRFYGTSLLMGYDGDPQASWESDSNISERDSSGYIDFRIADFANGVIGDERKPVVKLKCPPQHPKLPDNGFLRGLRSLRKYFLKIQREVHAEQIGRDVEKEDQHGSTEEDEGTVSY</sequence>
<feature type="region of interest" description="Disordered" evidence="5">
    <location>
        <begin position="623"/>
        <end position="642"/>
    </location>
</feature>
<dbReference type="EMBL" id="MU254031">
    <property type="protein sequence ID" value="KAG9242835.1"/>
    <property type="molecule type" value="Genomic_DNA"/>
</dbReference>
<feature type="region of interest" description="Disordered" evidence="5">
    <location>
        <begin position="690"/>
        <end position="850"/>
    </location>
</feature>